<protein>
    <recommendedName>
        <fullName evidence="1">SnoaL-like domain-containing protein</fullName>
    </recommendedName>
</protein>
<reference evidence="3" key="1">
    <citation type="submission" date="2009-09" db="EMBL/GenBank/DDBJ databases">
        <title>The complete chromosome of Sebaldella termitidis ATCC 33386.</title>
        <authorList>
            <consortium name="US DOE Joint Genome Institute (JGI-PGF)"/>
            <person name="Lucas S."/>
            <person name="Copeland A."/>
            <person name="Lapidus A."/>
            <person name="Glavina del Rio T."/>
            <person name="Dalin E."/>
            <person name="Tice H."/>
            <person name="Bruce D."/>
            <person name="Goodwin L."/>
            <person name="Pitluck S."/>
            <person name="Kyrpides N."/>
            <person name="Mavromatis K."/>
            <person name="Ivanova N."/>
            <person name="Mikhailova N."/>
            <person name="Sims D."/>
            <person name="Meincke L."/>
            <person name="Brettin T."/>
            <person name="Detter J.C."/>
            <person name="Han C."/>
            <person name="Larimer F."/>
            <person name="Land M."/>
            <person name="Hauser L."/>
            <person name="Markowitz V."/>
            <person name="Cheng J.F."/>
            <person name="Hugenholtz P."/>
            <person name="Woyke T."/>
            <person name="Wu D."/>
            <person name="Eisen J.A."/>
        </authorList>
    </citation>
    <scope>NUCLEOTIDE SEQUENCE [LARGE SCALE GENOMIC DNA]</scope>
    <source>
        <strain evidence="3">ATCC 33386 / NCTC 11300</strain>
    </source>
</reference>
<dbReference type="Proteomes" id="UP000000845">
    <property type="component" value="Chromosome"/>
</dbReference>
<evidence type="ECO:0000313" key="2">
    <source>
        <dbReference type="EMBL" id="ACZ07259.1"/>
    </source>
</evidence>
<dbReference type="InterPro" id="IPR032710">
    <property type="entry name" value="NTF2-like_dom_sf"/>
</dbReference>
<dbReference type="RefSeq" id="WP_012859858.1">
    <property type="nucleotide sequence ID" value="NC_013517.1"/>
</dbReference>
<dbReference type="eggNOG" id="COG3631">
    <property type="taxonomic scope" value="Bacteria"/>
</dbReference>
<keyword evidence="3" id="KW-1185">Reference proteome</keyword>
<feature type="domain" description="SnoaL-like" evidence="1">
    <location>
        <begin position="8"/>
        <end position="107"/>
    </location>
</feature>
<sequence length="123" mass="14902">MNKKEQIIRRYFDSWITGEVSVLSETFSENAVYIESYGPLYRGLDNIIKWFENWNEHGSVLEWKIFQFIHNDKTVICEWFFKCVYDNKEEEFNGISVISFDSENKITLLKEYQSKLPNYEPYR</sequence>
<proteinExistence type="predicted"/>
<accession>D1ALZ1</accession>
<name>D1ALZ1_SEBTE</name>
<gene>
    <name evidence="2" type="ordered locus">Sterm_0375</name>
</gene>
<dbReference type="AlphaFoldDB" id="D1ALZ1"/>
<dbReference type="KEGG" id="str:Sterm_0375"/>
<dbReference type="Gene3D" id="3.10.450.50">
    <property type="match status" value="1"/>
</dbReference>
<dbReference type="EMBL" id="CP001739">
    <property type="protein sequence ID" value="ACZ07259.1"/>
    <property type="molecule type" value="Genomic_DNA"/>
</dbReference>
<dbReference type="HOGENOM" id="CLU_123773_0_1_0"/>
<dbReference type="Pfam" id="PF12680">
    <property type="entry name" value="SnoaL_2"/>
    <property type="match status" value="1"/>
</dbReference>
<dbReference type="SUPFAM" id="SSF54427">
    <property type="entry name" value="NTF2-like"/>
    <property type="match status" value="1"/>
</dbReference>
<dbReference type="STRING" id="526218.Sterm_0375"/>
<reference evidence="2 3" key="2">
    <citation type="journal article" date="2010" name="Stand. Genomic Sci.">
        <title>Complete genome sequence of Sebaldella termitidis type strain (NCTC 11300).</title>
        <authorList>
            <person name="Harmon-Smith M."/>
            <person name="Celia L."/>
            <person name="Chertkov O."/>
            <person name="Lapidus A."/>
            <person name="Copeland A."/>
            <person name="Glavina Del Rio T."/>
            <person name="Nolan M."/>
            <person name="Lucas S."/>
            <person name="Tice H."/>
            <person name="Cheng J.F."/>
            <person name="Han C."/>
            <person name="Detter J.C."/>
            <person name="Bruce D."/>
            <person name="Goodwin L."/>
            <person name="Pitluck S."/>
            <person name="Pati A."/>
            <person name="Liolios K."/>
            <person name="Ivanova N."/>
            <person name="Mavromatis K."/>
            <person name="Mikhailova N."/>
            <person name="Chen A."/>
            <person name="Palaniappan K."/>
            <person name="Land M."/>
            <person name="Hauser L."/>
            <person name="Chang Y.J."/>
            <person name="Jeffries C.D."/>
            <person name="Brettin T."/>
            <person name="Goker M."/>
            <person name="Beck B."/>
            <person name="Bristow J."/>
            <person name="Eisen J.A."/>
            <person name="Markowitz V."/>
            <person name="Hugenholtz P."/>
            <person name="Kyrpides N.C."/>
            <person name="Klenk H.P."/>
            <person name="Chen F."/>
        </authorList>
    </citation>
    <scope>NUCLEOTIDE SEQUENCE [LARGE SCALE GENOMIC DNA]</scope>
    <source>
        <strain evidence="3">ATCC 33386 / NCTC 11300</strain>
    </source>
</reference>
<evidence type="ECO:0000259" key="1">
    <source>
        <dbReference type="Pfam" id="PF12680"/>
    </source>
</evidence>
<organism evidence="2 3">
    <name type="scientific">Sebaldella termitidis (strain ATCC 33386 / NCTC 11300)</name>
    <dbReference type="NCBI Taxonomy" id="526218"/>
    <lineage>
        <taxon>Bacteria</taxon>
        <taxon>Fusobacteriati</taxon>
        <taxon>Fusobacteriota</taxon>
        <taxon>Fusobacteriia</taxon>
        <taxon>Fusobacteriales</taxon>
        <taxon>Leptotrichiaceae</taxon>
        <taxon>Sebaldella</taxon>
    </lineage>
</organism>
<evidence type="ECO:0000313" key="3">
    <source>
        <dbReference type="Proteomes" id="UP000000845"/>
    </source>
</evidence>
<dbReference type="InterPro" id="IPR037401">
    <property type="entry name" value="SnoaL-like"/>
</dbReference>